<accession>A0A8J6YPK9</accession>
<name>A0A8J6YPK9_9PROT</name>
<organism evidence="1 2">
    <name type="scientific">Phaeovibrio sulfidiphilus</name>
    <dbReference type="NCBI Taxonomy" id="1220600"/>
    <lineage>
        <taxon>Bacteria</taxon>
        <taxon>Pseudomonadati</taxon>
        <taxon>Pseudomonadota</taxon>
        <taxon>Alphaproteobacteria</taxon>
        <taxon>Rhodospirillales</taxon>
        <taxon>Rhodospirillaceae</taxon>
        <taxon>Phaeovibrio</taxon>
    </lineage>
</organism>
<dbReference type="AlphaFoldDB" id="A0A8J6YPK9"/>
<protein>
    <submittedName>
        <fullName evidence="1">Uncharacterized protein</fullName>
    </submittedName>
</protein>
<dbReference type="EMBL" id="JACZHT010000002">
    <property type="protein sequence ID" value="MBE1236907.1"/>
    <property type="molecule type" value="Genomic_DNA"/>
</dbReference>
<sequence length="409" mass="45371">MAISPLMSSLMPMSSRIGPNALTARPSTLNPFAEAGMGHQAARLYTEMEGEKEKVALEYQAQAKALDLDEKRIFRVMKDLATAKTGLEKALKGKKYGPHGIETVEKSIEEMRTALGNMEEAHKGGNQSDLAYYKSKYDNALARLNDAANDYNSSNNLIGSPRDWAVWAPNSLEYRARPNARSDSTISGQFLGSDFRIELDAKTVWSPSYYDATTSTDVSQGTYGSGGNLTLYKDYNPHQPHASGGKDKTVAFKDLTLEERSGDQITLSYKDGDETVKITGTLKQGGLGVGPSCLYTMDEKGFEAMRSDLSSAGFKVFAAKTAFEGDLRALTKAEKRFSESLKDIAKERQKLASLEYLDKQDVEKEYRRQFDVMQQQYDVMTQAQQAYVQVFQSTMVSMGKKNPFFDIMG</sequence>
<evidence type="ECO:0000313" key="1">
    <source>
        <dbReference type="EMBL" id="MBE1236907.1"/>
    </source>
</evidence>
<gene>
    <name evidence="1" type="ORF">IHV25_04505</name>
</gene>
<proteinExistence type="predicted"/>
<evidence type="ECO:0000313" key="2">
    <source>
        <dbReference type="Proteomes" id="UP000631034"/>
    </source>
</evidence>
<dbReference type="Proteomes" id="UP000631034">
    <property type="component" value="Unassembled WGS sequence"/>
</dbReference>
<comment type="caution">
    <text evidence="1">The sequence shown here is derived from an EMBL/GenBank/DDBJ whole genome shotgun (WGS) entry which is preliminary data.</text>
</comment>
<keyword evidence="2" id="KW-1185">Reference proteome</keyword>
<dbReference type="RefSeq" id="WP_192533906.1">
    <property type="nucleotide sequence ID" value="NZ_JACZHT010000002.1"/>
</dbReference>
<reference evidence="1" key="1">
    <citation type="submission" date="2020-10" db="EMBL/GenBank/DDBJ databases">
        <title>Genome sequence of the unusual species of purple photosynthetic bacteria, Phaeovibrio sulfidiphilus DSM 23193, type strain.</title>
        <authorList>
            <person name="Kyndt J.A."/>
            <person name="Meyer T.E."/>
        </authorList>
    </citation>
    <scope>NUCLEOTIDE SEQUENCE</scope>
    <source>
        <strain evidence="1">DSM 23193</strain>
    </source>
</reference>